<protein>
    <submittedName>
        <fullName evidence="8">Serine/threonine protein kinase</fullName>
    </submittedName>
</protein>
<dbReference type="SUPFAM" id="SSF56112">
    <property type="entry name" value="Protein kinase-like (PK-like)"/>
    <property type="match status" value="1"/>
</dbReference>
<evidence type="ECO:0000313" key="9">
    <source>
        <dbReference type="Proteomes" id="UP000295706"/>
    </source>
</evidence>
<evidence type="ECO:0000256" key="5">
    <source>
        <dbReference type="ARBA" id="ARBA00022840"/>
    </source>
</evidence>
<sequence length="284" mass="32208">MRGGLSNRTIGKYMLTKWLGSGGMGEVYKAEHISTRLPAAIKILSRTDQAARFQNEAYIQASVKHPNIAALYEYVIEDGLPCIIMEYVEGPTLEKLIMRHRRLPEAYALQLLEQLVSAVVLLHEHGIIHRDIKSCNIKITTEGEARLLDFGIAKAAYTPRLTQEGYVIGTTYSMAPEQFQNRVSEHSDCWSLGVLLYEMLTGYRPFDGKTETEIRVKIERGMYMSPDLLVPELSRHSRKLIKRLLTHQPKNRMTAAELLDLLRNPEETPLARLSGWLAGFIPKS</sequence>
<dbReference type="RefSeq" id="WP_132113333.1">
    <property type="nucleotide sequence ID" value="NZ_SMJU01000001.1"/>
</dbReference>
<dbReference type="InterPro" id="IPR011009">
    <property type="entry name" value="Kinase-like_dom_sf"/>
</dbReference>
<keyword evidence="2" id="KW-0808">Transferase</keyword>
<keyword evidence="4 8" id="KW-0418">Kinase</keyword>
<dbReference type="PROSITE" id="PS00107">
    <property type="entry name" value="PROTEIN_KINASE_ATP"/>
    <property type="match status" value="1"/>
</dbReference>
<dbReference type="InterPro" id="IPR017441">
    <property type="entry name" value="Protein_kinase_ATP_BS"/>
</dbReference>
<dbReference type="Proteomes" id="UP000295706">
    <property type="component" value="Unassembled WGS sequence"/>
</dbReference>
<dbReference type="PROSITE" id="PS50011">
    <property type="entry name" value="PROTEIN_KINASE_DOM"/>
    <property type="match status" value="1"/>
</dbReference>
<dbReference type="AlphaFoldDB" id="A0A4R4KPJ8"/>
<dbReference type="CDD" id="cd14014">
    <property type="entry name" value="STKc_PknB_like"/>
    <property type="match status" value="1"/>
</dbReference>
<evidence type="ECO:0000256" key="3">
    <source>
        <dbReference type="ARBA" id="ARBA00022741"/>
    </source>
</evidence>
<evidence type="ECO:0000313" key="8">
    <source>
        <dbReference type="EMBL" id="TDB68836.1"/>
    </source>
</evidence>
<keyword evidence="1 8" id="KW-0723">Serine/threonine-protein kinase</keyword>
<feature type="domain" description="Protein kinase" evidence="7">
    <location>
        <begin position="13"/>
        <end position="271"/>
    </location>
</feature>
<dbReference type="GO" id="GO:0004674">
    <property type="term" value="F:protein serine/threonine kinase activity"/>
    <property type="evidence" value="ECO:0007669"/>
    <property type="project" value="UniProtKB-KW"/>
</dbReference>
<reference evidence="8 9" key="1">
    <citation type="submission" date="2019-02" db="EMBL/GenBank/DDBJ databases">
        <title>Arundinibacter roseus gen. nov., sp. nov., a new member of the family Cytophagaceae.</title>
        <authorList>
            <person name="Szuroczki S."/>
            <person name="Khayer B."/>
            <person name="Sproer C."/>
            <person name="Toumi M."/>
            <person name="Szabo A."/>
            <person name="Felfoldi T."/>
            <person name="Schumann P."/>
            <person name="Toth E."/>
        </authorList>
    </citation>
    <scope>NUCLEOTIDE SEQUENCE [LARGE SCALE GENOMIC DNA]</scope>
    <source>
        <strain evidence="8 9">DMA-k-7a</strain>
    </source>
</reference>
<dbReference type="GO" id="GO:0005524">
    <property type="term" value="F:ATP binding"/>
    <property type="evidence" value="ECO:0007669"/>
    <property type="project" value="UniProtKB-UniRule"/>
</dbReference>
<dbReference type="EMBL" id="SMJU01000001">
    <property type="protein sequence ID" value="TDB68836.1"/>
    <property type="molecule type" value="Genomic_DNA"/>
</dbReference>
<dbReference type="PANTHER" id="PTHR24345">
    <property type="entry name" value="SERINE/THREONINE-PROTEIN KINASE PLK"/>
    <property type="match status" value="1"/>
</dbReference>
<keyword evidence="5 6" id="KW-0067">ATP-binding</keyword>
<keyword evidence="9" id="KW-1185">Reference proteome</keyword>
<dbReference type="PANTHER" id="PTHR24345:SF0">
    <property type="entry name" value="CELL CYCLE SERINE_THREONINE-PROTEIN KINASE CDC5_MSD2"/>
    <property type="match status" value="1"/>
</dbReference>
<evidence type="ECO:0000259" key="7">
    <source>
        <dbReference type="PROSITE" id="PS50011"/>
    </source>
</evidence>
<evidence type="ECO:0000256" key="4">
    <source>
        <dbReference type="ARBA" id="ARBA00022777"/>
    </source>
</evidence>
<dbReference type="InterPro" id="IPR000719">
    <property type="entry name" value="Prot_kinase_dom"/>
</dbReference>
<keyword evidence="3 6" id="KW-0547">Nucleotide-binding</keyword>
<dbReference type="OrthoDB" id="9813021at2"/>
<evidence type="ECO:0000256" key="2">
    <source>
        <dbReference type="ARBA" id="ARBA00022679"/>
    </source>
</evidence>
<dbReference type="Pfam" id="PF00069">
    <property type="entry name" value="Pkinase"/>
    <property type="match status" value="1"/>
</dbReference>
<proteinExistence type="predicted"/>
<evidence type="ECO:0000256" key="1">
    <source>
        <dbReference type="ARBA" id="ARBA00022527"/>
    </source>
</evidence>
<evidence type="ECO:0000256" key="6">
    <source>
        <dbReference type="PROSITE-ProRule" id="PRU10141"/>
    </source>
</evidence>
<dbReference type="Gene3D" id="1.10.510.10">
    <property type="entry name" value="Transferase(Phosphotransferase) domain 1"/>
    <property type="match status" value="1"/>
</dbReference>
<organism evidence="8 9">
    <name type="scientific">Arundinibacter roseus</name>
    <dbReference type="NCBI Taxonomy" id="2070510"/>
    <lineage>
        <taxon>Bacteria</taxon>
        <taxon>Pseudomonadati</taxon>
        <taxon>Bacteroidota</taxon>
        <taxon>Cytophagia</taxon>
        <taxon>Cytophagales</taxon>
        <taxon>Spirosomataceae</taxon>
        <taxon>Arundinibacter</taxon>
    </lineage>
</organism>
<name>A0A4R4KPJ8_9BACT</name>
<accession>A0A4R4KPJ8</accession>
<dbReference type="SMART" id="SM00220">
    <property type="entry name" value="S_TKc"/>
    <property type="match status" value="1"/>
</dbReference>
<gene>
    <name evidence="8" type="ORF">EZE20_00370</name>
</gene>
<feature type="binding site" evidence="6">
    <location>
        <position position="42"/>
    </location>
    <ligand>
        <name>ATP</name>
        <dbReference type="ChEBI" id="CHEBI:30616"/>
    </ligand>
</feature>
<comment type="caution">
    <text evidence="8">The sequence shown here is derived from an EMBL/GenBank/DDBJ whole genome shotgun (WGS) entry which is preliminary data.</text>
</comment>